<evidence type="ECO:0000259" key="2">
    <source>
        <dbReference type="PROSITE" id="PS51352"/>
    </source>
</evidence>
<evidence type="ECO:0000256" key="1">
    <source>
        <dbReference type="SAM" id="SignalP"/>
    </source>
</evidence>
<dbReference type="InterPro" id="IPR013766">
    <property type="entry name" value="Thioredoxin_domain"/>
</dbReference>
<reference evidence="3" key="1">
    <citation type="submission" date="2024-02" db="EMBL/GenBank/DDBJ databases">
        <title>Sediminibacterium planktonica sp. nov. and Sediminibacterium longus sp. nov., isolated from surface lake and river water.</title>
        <authorList>
            <person name="Watanabe K."/>
            <person name="Takemine S."/>
            <person name="Ishii Y."/>
            <person name="Ogata Y."/>
            <person name="Shindo C."/>
            <person name="Suda W."/>
        </authorList>
    </citation>
    <scope>NUCLEOTIDE SEQUENCE</scope>
    <source>
        <strain evidence="3">KACHI17</strain>
    </source>
</reference>
<dbReference type="RefSeq" id="WP_353549996.1">
    <property type="nucleotide sequence ID" value="NZ_AP029612.1"/>
</dbReference>
<dbReference type="SUPFAM" id="SSF52833">
    <property type="entry name" value="Thioredoxin-like"/>
    <property type="match status" value="1"/>
</dbReference>
<dbReference type="GO" id="GO:0016491">
    <property type="term" value="F:oxidoreductase activity"/>
    <property type="evidence" value="ECO:0007669"/>
    <property type="project" value="InterPro"/>
</dbReference>
<name>A0AAT9GGR9_9BACT</name>
<dbReference type="Gene3D" id="3.40.30.10">
    <property type="entry name" value="Glutaredoxin"/>
    <property type="match status" value="1"/>
</dbReference>
<dbReference type="AlphaFoldDB" id="A0AAT9GGR9"/>
<dbReference type="InterPro" id="IPR036249">
    <property type="entry name" value="Thioredoxin-like_sf"/>
</dbReference>
<dbReference type="PROSITE" id="PS51352">
    <property type="entry name" value="THIOREDOXIN_2"/>
    <property type="match status" value="1"/>
</dbReference>
<dbReference type="EMBL" id="AP029612">
    <property type="protein sequence ID" value="BFG69686.1"/>
    <property type="molecule type" value="Genomic_DNA"/>
</dbReference>
<accession>A0AAT9GGR9</accession>
<keyword evidence="1" id="KW-0732">Signal</keyword>
<dbReference type="InterPro" id="IPR000866">
    <property type="entry name" value="AhpC/TSA"/>
</dbReference>
<dbReference type="PANTHER" id="PTHR42852">
    <property type="entry name" value="THIOL:DISULFIDE INTERCHANGE PROTEIN DSBE"/>
    <property type="match status" value="1"/>
</dbReference>
<protein>
    <recommendedName>
        <fullName evidence="2">Thioredoxin domain-containing protein</fullName>
    </recommendedName>
</protein>
<organism evidence="3">
    <name type="scientific">Sediminibacterium sp. KACHI17</name>
    <dbReference type="NCBI Taxonomy" id="1751071"/>
    <lineage>
        <taxon>Bacteria</taxon>
        <taxon>Pseudomonadati</taxon>
        <taxon>Bacteroidota</taxon>
        <taxon>Chitinophagia</taxon>
        <taxon>Chitinophagales</taxon>
        <taxon>Chitinophagaceae</taxon>
        <taxon>Sediminibacterium</taxon>
    </lineage>
</organism>
<dbReference type="Pfam" id="PF00578">
    <property type="entry name" value="AhpC-TSA"/>
    <property type="match status" value="1"/>
</dbReference>
<dbReference type="CDD" id="cd02966">
    <property type="entry name" value="TlpA_like_family"/>
    <property type="match status" value="1"/>
</dbReference>
<gene>
    <name evidence="3" type="ORF">KACHI17_05670</name>
</gene>
<feature type="chain" id="PRO_5043557629" description="Thioredoxin domain-containing protein" evidence="1">
    <location>
        <begin position="20"/>
        <end position="160"/>
    </location>
</feature>
<dbReference type="InterPro" id="IPR050553">
    <property type="entry name" value="Thioredoxin_ResA/DsbE_sf"/>
</dbReference>
<feature type="signal peptide" evidence="1">
    <location>
        <begin position="1"/>
        <end position="19"/>
    </location>
</feature>
<feature type="domain" description="Thioredoxin" evidence="2">
    <location>
        <begin position="2"/>
        <end position="156"/>
    </location>
</feature>
<dbReference type="PANTHER" id="PTHR42852:SF17">
    <property type="entry name" value="THIOREDOXIN-LIKE PROTEIN HI_1115"/>
    <property type="match status" value="1"/>
</dbReference>
<sequence length="160" mass="18457">MKKIVLFLLVIVLGTTVHAQEIKKVKINDLVKMIDTSSVPLVVNFWASWCAPCIKEIPWFEKSVAAFKDQKVQLLLVSLDFAEDYPKGIAAFAKKNNYQSKIVWLDETNADEFCPKIDEKWDGAIPVTLMVNNKRQYRQFFAQQLPEQRLVQELQKLIGQ</sequence>
<proteinExistence type="predicted"/>
<dbReference type="GO" id="GO:0016209">
    <property type="term" value="F:antioxidant activity"/>
    <property type="evidence" value="ECO:0007669"/>
    <property type="project" value="InterPro"/>
</dbReference>
<evidence type="ECO:0000313" key="3">
    <source>
        <dbReference type="EMBL" id="BFG69686.1"/>
    </source>
</evidence>